<dbReference type="InterPro" id="IPR035383">
    <property type="entry name" value="MauJ"/>
</dbReference>
<feature type="compositionally biased region" description="Basic residues" evidence="1">
    <location>
        <begin position="1"/>
        <end position="13"/>
    </location>
</feature>
<keyword evidence="3" id="KW-1185">Reference proteome</keyword>
<evidence type="ECO:0008006" key="4">
    <source>
        <dbReference type="Google" id="ProtNLM"/>
    </source>
</evidence>
<accession>A0ABU0XHZ2</accession>
<sequence>MTSGRRARAHRQSGQRLTSRSRKKDEIANSAPIGQPLQTARPIVTQEMMYTVVPRFPVADPRSKLGNGPIGAVGEYLVIYRLGVPGINNVATEFNFGTLAAIGDSLIQAHPDAVAGMVEFMASPDAPADHKLELGVNAEHRLASVSVRCHAENFDDAAAYAHDLVMPFLSQLAFTHEVAITTTGREIIEVATEARQLSQTVAGAVKMTGSSLGVLTPEQRRLLASYREGLSASEPLYQVLSFFKVVEGVFSMRKREDAEMRQRGETPDRESERIPEDMTAHLHPHDAALQLGAFTPYLGRKFTDVRDDLRDSLRNNIAHMDFNEDPFSADVYADLVTVLKGLPVLRYMARVMLSSVVPTQENDATTG</sequence>
<organism evidence="2 3">
    <name type="scientific">Microbacterium capsulatum</name>
    <dbReference type="NCBI Taxonomy" id="3041921"/>
    <lineage>
        <taxon>Bacteria</taxon>
        <taxon>Bacillati</taxon>
        <taxon>Actinomycetota</taxon>
        <taxon>Actinomycetes</taxon>
        <taxon>Micrococcales</taxon>
        <taxon>Microbacteriaceae</taxon>
        <taxon>Microbacterium</taxon>
    </lineage>
</organism>
<dbReference type="EMBL" id="JAVFCB010000007">
    <property type="protein sequence ID" value="MDQ4214753.1"/>
    <property type="molecule type" value="Genomic_DNA"/>
</dbReference>
<feature type="region of interest" description="Disordered" evidence="1">
    <location>
        <begin position="1"/>
        <end position="38"/>
    </location>
</feature>
<gene>
    <name evidence="2" type="ORF">RBR11_12590</name>
</gene>
<reference evidence="2 3" key="1">
    <citation type="submission" date="2023-08" db="EMBL/GenBank/DDBJ databases">
        <title>Microbacterium sp. nov., isolated from a waste landfill.</title>
        <authorList>
            <person name="Wen W."/>
        </authorList>
    </citation>
    <scope>NUCLEOTIDE SEQUENCE [LARGE SCALE GENOMIC DNA]</scope>
    <source>
        <strain evidence="2 3">ASV81</strain>
    </source>
</reference>
<dbReference type="Pfam" id="PF17419">
    <property type="entry name" value="MauJ"/>
    <property type="match status" value="1"/>
</dbReference>
<name>A0ABU0XHZ2_9MICO</name>
<protein>
    <recommendedName>
        <fullName evidence="4">ApeA N-terminal domain-containing protein</fullName>
    </recommendedName>
</protein>
<evidence type="ECO:0000313" key="2">
    <source>
        <dbReference type="EMBL" id="MDQ4214753.1"/>
    </source>
</evidence>
<comment type="caution">
    <text evidence="2">The sequence shown here is derived from an EMBL/GenBank/DDBJ whole genome shotgun (WGS) entry which is preliminary data.</text>
</comment>
<dbReference type="Proteomes" id="UP001230289">
    <property type="component" value="Unassembled WGS sequence"/>
</dbReference>
<evidence type="ECO:0000256" key="1">
    <source>
        <dbReference type="SAM" id="MobiDB-lite"/>
    </source>
</evidence>
<evidence type="ECO:0000313" key="3">
    <source>
        <dbReference type="Proteomes" id="UP001230289"/>
    </source>
</evidence>
<dbReference type="RefSeq" id="WP_308489698.1">
    <property type="nucleotide sequence ID" value="NZ_JAVFCB010000007.1"/>
</dbReference>
<proteinExistence type="predicted"/>